<evidence type="ECO:0000256" key="3">
    <source>
        <dbReference type="ARBA" id="ARBA00022670"/>
    </source>
</evidence>
<dbReference type="InterPro" id="IPR003507">
    <property type="entry name" value="S66_fam"/>
</dbReference>
<dbReference type="Gene3D" id="3.50.30.60">
    <property type="entry name" value="LD-carboxypeptidase A C-terminal domain-like"/>
    <property type="match status" value="1"/>
</dbReference>
<keyword evidence="4" id="KW-0378">Hydrolase</keyword>
<dbReference type="PANTHER" id="PTHR30237:SF2">
    <property type="entry name" value="MUREIN TETRAPEPTIDE CARBOXYPEPTIDASE"/>
    <property type="match status" value="1"/>
</dbReference>
<evidence type="ECO:0000256" key="4">
    <source>
        <dbReference type="ARBA" id="ARBA00022801"/>
    </source>
</evidence>
<keyword evidence="2" id="KW-0121">Carboxypeptidase</keyword>
<dbReference type="InterPro" id="IPR040921">
    <property type="entry name" value="Peptidase_S66C"/>
</dbReference>
<protein>
    <submittedName>
        <fullName evidence="8">LD-carboxypeptidase</fullName>
    </submittedName>
</protein>
<keyword evidence="5" id="KW-0720">Serine protease</keyword>
<accession>A0ABS7Z153</accession>
<comment type="caution">
    <text evidence="8">The sequence shown here is derived from an EMBL/GenBank/DDBJ whole genome shotgun (WGS) entry which is preliminary data.</text>
</comment>
<feature type="domain" description="LD-carboxypeptidase C-terminal" evidence="7">
    <location>
        <begin position="171"/>
        <end position="286"/>
    </location>
</feature>
<organism evidence="8 9">
    <name type="scientific">Sphingobacterium bovistauri</name>
    <dbReference type="NCBI Taxonomy" id="2781959"/>
    <lineage>
        <taxon>Bacteria</taxon>
        <taxon>Pseudomonadati</taxon>
        <taxon>Bacteroidota</taxon>
        <taxon>Sphingobacteriia</taxon>
        <taxon>Sphingobacteriales</taxon>
        <taxon>Sphingobacteriaceae</taxon>
        <taxon>Sphingobacterium</taxon>
    </lineage>
</organism>
<dbReference type="Pfam" id="PF02016">
    <property type="entry name" value="Peptidase_S66"/>
    <property type="match status" value="1"/>
</dbReference>
<name>A0ABS7Z153_9SPHI</name>
<dbReference type="Proteomes" id="UP001165302">
    <property type="component" value="Unassembled WGS sequence"/>
</dbReference>
<dbReference type="PANTHER" id="PTHR30237">
    <property type="entry name" value="MURAMOYLTETRAPEPTIDE CARBOXYPEPTIDASE"/>
    <property type="match status" value="1"/>
</dbReference>
<dbReference type="SUPFAM" id="SSF52317">
    <property type="entry name" value="Class I glutamine amidotransferase-like"/>
    <property type="match status" value="1"/>
</dbReference>
<dbReference type="InterPro" id="IPR040449">
    <property type="entry name" value="Peptidase_S66_N"/>
</dbReference>
<evidence type="ECO:0000259" key="7">
    <source>
        <dbReference type="Pfam" id="PF17676"/>
    </source>
</evidence>
<sequence length="299" mass="33533">MSIPPSLKKGDKIAIICPASYISSDLTRAYDILRSWKLEPIIFPSVTAQYNQFAGTDELRAHDFQEALDNREIKAIIAGRGGYGCVRIIDKIDFTSFKKNPKWIIGFSDITAIHSHIQNQFEIPTIHGQMVKSFLDATAESLSTLKDALFGRNIDIKYSYNGYPNRSGNAKGILTGGNLALLLSVLGSDSDVNYENKILFIEDVGESHYNIDRMLWTLKRAKKIDKLAGLIIGGFTDMKDSDPSFGQRYEDIIMDKIRQFDYPVAFGFPAGHIEDNRALIFGKEVSMNISNDNITLNYI</sequence>
<dbReference type="InterPro" id="IPR027461">
    <property type="entry name" value="Carboxypeptidase_A_C_sf"/>
</dbReference>
<proteinExistence type="inferred from homology"/>
<dbReference type="CDD" id="cd07025">
    <property type="entry name" value="Peptidase_S66"/>
    <property type="match status" value="1"/>
</dbReference>
<evidence type="ECO:0000256" key="2">
    <source>
        <dbReference type="ARBA" id="ARBA00022645"/>
    </source>
</evidence>
<dbReference type="InterPro" id="IPR027478">
    <property type="entry name" value="LdcA_N"/>
</dbReference>
<evidence type="ECO:0000313" key="8">
    <source>
        <dbReference type="EMBL" id="MCA5003906.1"/>
    </source>
</evidence>
<dbReference type="SUPFAM" id="SSF141986">
    <property type="entry name" value="LD-carboxypeptidase A C-terminal domain-like"/>
    <property type="match status" value="1"/>
</dbReference>
<dbReference type="EMBL" id="JADEYP010000002">
    <property type="protein sequence ID" value="MCA5003906.1"/>
    <property type="molecule type" value="Genomic_DNA"/>
</dbReference>
<comment type="similarity">
    <text evidence="1">Belongs to the peptidase S66 family.</text>
</comment>
<dbReference type="PIRSF" id="PIRSF028757">
    <property type="entry name" value="LD-carboxypeptidase"/>
    <property type="match status" value="1"/>
</dbReference>
<dbReference type="Pfam" id="PF17676">
    <property type="entry name" value="Peptidase_S66C"/>
    <property type="match status" value="1"/>
</dbReference>
<dbReference type="RefSeq" id="WP_225551244.1">
    <property type="nucleotide sequence ID" value="NZ_JADEYP010000002.1"/>
</dbReference>
<keyword evidence="9" id="KW-1185">Reference proteome</keyword>
<evidence type="ECO:0000256" key="1">
    <source>
        <dbReference type="ARBA" id="ARBA00010233"/>
    </source>
</evidence>
<dbReference type="Gene3D" id="3.40.50.10740">
    <property type="entry name" value="Class I glutamine amidotransferase-like"/>
    <property type="match status" value="1"/>
</dbReference>
<feature type="domain" description="LD-carboxypeptidase N-terminal" evidence="6">
    <location>
        <begin position="13"/>
        <end position="128"/>
    </location>
</feature>
<dbReference type="InterPro" id="IPR029062">
    <property type="entry name" value="Class_I_gatase-like"/>
</dbReference>
<evidence type="ECO:0000259" key="6">
    <source>
        <dbReference type="Pfam" id="PF02016"/>
    </source>
</evidence>
<evidence type="ECO:0000256" key="5">
    <source>
        <dbReference type="ARBA" id="ARBA00022825"/>
    </source>
</evidence>
<reference evidence="8" key="1">
    <citation type="submission" date="2020-10" db="EMBL/GenBank/DDBJ databases">
        <authorList>
            <person name="Lu T."/>
            <person name="Wang Q."/>
            <person name="Han X."/>
        </authorList>
    </citation>
    <scope>NUCLEOTIDE SEQUENCE</scope>
    <source>
        <strain evidence="8">WQ 366</strain>
    </source>
</reference>
<gene>
    <name evidence="8" type="ORF">IPZ78_01930</name>
</gene>
<evidence type="ECO:0000313" key="9">
    <source>
        <dbReference type="Proteomes" id="UP001165302"/>
    </source>
</evidence>
<keyword evidence="3" id="KW-0645">Protease</keyword>